<dbReference type="AlphaFoldDB" id="A0A7T6Z8A5"/>
<keyword evidence="1" id="KW-1133">Transmembrane helix</keyword>
<accession>A0A7T6Z8A5</accession>
<keyword evidence="1" id="KW-0812">Transmembrane</keyword>
<feature type="transmembrane region" description="Helical" evidence="1">
    <location>
        <begin position="12"/>
        <end position="32"/>
    </location>
</feature>
<evidence type="ECO:0000313" key="2">
    <source>
        <dbReference type="EMBL" id="QQK78699.1"/>
    </source>
</evidence>
<dbReference type="Pfam" id="PF19741">
    <property type="entry name" value="DUF6230"/>
    <property type="match status" value="1"/>
</dbReference>
<organism evidence="2 3">
    <name type="scientific">Salicibibacter cibi</name>
    <dbReference type="NCBI Taxonomy" id="2743001"/>
    <lineage>
        <taxon>Bacteria</taxon>
        <taxon>Bacillati</taxon>
        <taxon>Bacillota</taxon>
        <taxon>Bacilli</taxon>
        <taxon>Bacillales</taxon>
        <taxon>Bacillaceae</taxon>
        <taxon>Salicibibacter</taxon>
    </lineage>
</organism>
<protein>
    <submittedName>
        <fullName evidence="2">Uncharacterized protein</fullName>
    </submittedName>
</protein>
<reference evidence="2 3" key="1">
    <citation type="submission" date="2020-06" db="EMBL/GenBank/DDBJ databases">
        <title>Genomic analysis of Salicibibacter sp. NKC21-4.</title>
        <authorList>
            <person name="Oh Y.J."/>
        </authorList>
    </citation>
    <scope>NUCLEOTIDE SEQUENCE [LARGE SCALE GENOMIC DNA]</scope>
    <source>
        <strain evidence="2 3">NKC21-4</strain>
    </source>
</reference>
<dbReference type="EMBL" id="CP054706">
    <property type="protein sequence ID" value="QQK78699.1"/>
    <property type="molecule type" value="Genomic_DNA"/>
</dbReference>
<evidence type="ECO:0000256" key="1">
    <source>
        <dbReference type="SAM" id="Phobius"/>
    </source>
</evidence>
<dbReference type="KEGG" id="scib:HUG20_01475"/>
<sequence length="201" mass="20717">MANALNVSKKRLGMIGAAAGTGLIAVLLSLFISGSLFAAFPLAGIGGFTISADEIDGTDFSLYPTIGETEQNQEWAQAGVDLGTADIDGLVLSKNIDTEDALGAYGVNSVDVQVTSSGVVEGDNLNLMVSGIDAVDSQFGGLEVAEYYTDDPMDSFDLSAPDLLLEDAELNTHFLSADSIGIPGLQVQVISNTEDGSIGGF</sequence>
<keyword evidence="3" id="KW-1185">Reference proteome</keyword>
<name>A0A7T6Z8A5_9BACI</name>
<evidence type="ECO:0000313" key="3">
    <source>
        <dbReference type="Proteomes" id="UP000595349"/>
    </source>
</evidence>
<gene>
    <name evidence="2" type="ORF">HUG20_01475</name>
</gene>
<keyword evidence="1" id="KW-0472">Membrane</keyword>
<dbReference type="RefSeq" id="WP_200087207.1">
    <property type="nucleotide sequence ID" value="NZ_CP054706.1"/>
</dbReference>
<proteinExistence type="predicted"/>
<dbReference type="Proteomes" id="UP000595349">
    <property type="component" value="Chromosome"/>
</dbReference>
<dbReference type="InterPro" id="IPR046198">
    <property type="entry name" value="DUF6230"/>
</dbReference>